<reference evidence="2" key="1">
    <citation type="submission" date="2017-09" db="EMBL/GenBank/DDBJ databases">
        <title>Depth-based differentiation of microbial function through sediment-hosted aquifers and enrichment of novel symbionts in the deep terrestrial subsurface.</title>
        <authorList>
            <person name="Probst A.J."/>
            <person name="Ladd B."/>
            <person name="Jarett J.K."/>
            <person name="Geller-Mcgrath D.E."/>
            <person name="Sieber C.M.K."/>
            <person name="Emerson J.B."/>
            <person name="Anantharaman K."/>
            <person name="Thomas B.C."/>
            <person name="Malmstrom R."/>
            <person name="Stieglmeier M."/>
            <person name="Klingl A."/>
            <person name="Woyke T."/>
            <person name="Ryan C.M."/>
            <person name="Banfield J.F."/>
        </authorList>
    </citation>
    <scope>NUCLEOTIDE SEQUENCE [LARGE SCALE GENOMIC DNA]</scope>
</reference>
<gene>
    <name evidence="1" type="ORF">COU31_05010</name>
</gene>
<dbReference type="Proteomes" id="UP000231183">
    <property type="component" value="Unassembled WGS sequence"/>
</dbReference>
<proteinExistence type="predicted"/>
<comment type="caution">
    <text evidence="1">The sequence shown here is derived from an EMBL/GenBank/DDBJ whole genome shotgun (WGS) entry which is preliminary data.</text>
</comment>
<name>A0A2M6W2S1_9BACT</name>
<dbReference type="AlphaFoldDB" id="A0A2M6W2S1"/>
<evidence type="ECO:0000313" key="1">
    <source>
        <dbReference type="EMBL" id="PIT87104.1"/>
    </source>
</evidence>
<dbReference type="EMBL" id="PFBX01000054">
    <property type="protein sequence ID" value="PIT87104.1"/>
    <property type="molecule type" value="Genomic_DNA"/>
</dbReference>
<accession>A0A2M6W2S1</accession>
<sequence length="159" mass="17680">MSGYKTATAGSEQVRAVYWLNGQARDMGMIDDVLSADCYTVWAMDINARDQIIGRGGSVQNDDFVYQNGKMYSLKQILKTYQAIKDFVGQDNFVLPDSLKFNLDGSFDIEIKKYVSTQTTAESQTSISVTSQVKTFNIFLPADLKTLNLPNTSTSQSNN</sequence>
<protein>
    <submittedName>
        <fullName evidence="1">Uncharacterized protein</fullName>
    </submittedName>
</protein>
<evidence type="ECO:0000313" key="2">
    <source>
        <dbReference type="Proteomes" id="UP000231183"/>
    </source>
</evidence>
<organism evidence="1 2">
    <name type="scientific">Candidatus Magasanikbacteria bacterium CG10_big_fil_rev_8_21_14_0_10_40_10</name>
    <dbReference type="NCBI Taxonomy" id="1974648"/>
    <lineage>
        <taxon>Bacteria</taxon>
        <taxon>Candidatus Magasanikiibacteriota</taxon>
    </lineage>
</organism>